<protein>
    <submittedName>
        <fullName evidence="5">Glutamate carboxypeptidase</fullName>
    </submittedName>
</protein>
<feature type="active site" evidence="3">
    <location>
        <position position="116"/>
    </location>
</feature>
<keyword evidence="5" id="KW-0645">Protease</keyword>
<feature type="domain" description="Peptidase M20 dimerisation" evidence="4">
    <location>
        <begin position="211"/>
        <end position="307"/>
    </location>
</feature>
<keyword evidence="2" id="KW-0378">Hydrolase</keyword>
<dbReference type="Gene3D" id="3.30.70.360">
    <property type="match status" value="1"/>
</dbReference>
<dbReference type="PANTHER" id="PTHR43808">
    <property type="entry name" value="ACETYLORNITHINE DEACETYLASE"/>
    <property type="match status" value="1"/>
</dbReference>
<gene>
    <name evidence="5" type="ORF">SAMN05444972_10171</name>
</gene>
<dbReference type="SUPFAM" id="SSF55031">
    <property type="entry name" value="Bacterial exopeptidase dimerisation domain"/>
    <property type="match status" value="1"/>
</dbReference>
<organism evidence="5 6">
    <name type="scientific">Marininema halotolerans</name>
    <dbReference type="NCBI Taxonomy" id="1155944"/>
    <lineage>
        <taxon>Bacteria</taxon>
        <taxon>Bacillati</taxon>
        <taxon>Bacillota</taxon>
        <taxon>Bacilli</taxon>
        <taxon>Bacillales</taxon>
        <taxon>Thermoactinomycetaceae</taxon>
        <taxon>Marininema</taxon>
    </lineage>
</organism>
<dbReference type="Proteomes" id="UP000198660">
    <property type="component" value="Unassembled WGS sequence"/>
</dbReference>
<sequence length="417" mass="45589">MHRIKKWHIQLKWSLCVALVLGLFLVGGIRTEAEEQTTPSVNGMDARWVDVLQKLVNENSSTDNPAGVEKNRELLIQEFDKLGFKPTLTEGTQGRKVVSFQKEGAKPELALLGHLDTVFPKDSSFNQLTVDGDRLSGPGVIDMKGGIVMMLNIVDELNRTHPELAEKIRVIINDDEETGSVGTNAVLKDLTKDLKYGLVFEPGLPDGSLVTAHMGVRWLQLDVHGKASHAGLEPQNGIDACTEAAYKTTKLARITNYKKGPFVNPGVIQGGTKPNVVCENATIKMDIRFFGEKDLQRGMKRIQKITKHSTIYNQSLKQGTQSELKQLAELPPMTESSTADLFKLAQEAGGELGQSVTGTPVGYGSDANHLAPSGLKLLVGLGPYGGGMHTDHEYMEAANYEKRLKLNLALLKKALNK</sequence>
<dbReference type="InterPro" id="IPR011650">
    <property type="entry name" value="Peptidase_M20_dimer"/>
</dbReference>
<keyword evidence="1" id="KW-0479">Metal-binding</keyword>
<dbReference type="OrthoDB" id="9783294at2"/>
<name>A0A1I6NS77_9BACL</name>
<dbReference type="Pfam" id="PF01546">
    <property type="entry name" value="Peptidase_M20"/>
    <property type="match status" value="1"/>
</dbReference>
<dbReference type="InterPro" id="IPR050072">
    <property type="entry name" value="Peptidase_M20A"/>
</dbReference>
<keyword evidence="5" id="KW-0121">Carboxypeptidase</keyword>
<dbReference type="GO" id="GO:0004180">
    <property type="term" value="F:carboxypeptidase activity"/>
    <property type="evidence" value="ECO:0007669"/>
    <property type="project" value="UniProtKB-KW"/>
</dbReference>
<dbReference type="PANTHER" id="PTHR43808:SF9">
    <property type="entry name" value="BLL0789 PROTEIN"/>
    <property type="match status" value="1"/>
</dbReference>
<dbReference type="InterPro" id="IPR036264">
    <property type="entry name" value="Bact_exopeptidase_dim_dom"/>
</dbReference>
<evidence type="ECO:0000313" key="5">
    <source>
        <dbReference type="EMBL" id="SFS30689.1"/>
    </source>
</evidence>
<reference evidence="6" key="1">
    <citation type="submission" date="2016-10" db="EMBL/GenBank/DDBJ databases">
        <authorList>
            <person name="Varghese N."/>
            <person name="Submissions S."/>
        </authorList>
    </citation>
    <scope>NUCLEOTIDE SEQUENCE [LARGE SCALE GENOMIC DNA]</scope>
    <source>
        <strain evidence="6">DSM 45789</strain>
    </source>
</reference>
<dbReference type="InterPro" id="IPR002933">
    <property type="entry name" value="Peptidase_M20"/>
</dbReference>
<dbReference type="InterPro" id="IPR017150">
    <property type="entry name" value="Pept_M20_glutamate_carboxypep"/>
</dbReference>
<dbReference type="Gene3D" id="3.40.630.10">
    <property type="entry name" value="Zn peptidases"/>
    <property type="match status" value="1"/>
</dbReference>
<proteinExistence type="predicted"/>
<evidence type="ECO:0000259" key="4">
    <source>
        <dbReference type="Pfam" id="PF07687"/>
    </source>
</evidence>
<feature type="active site" description="Proton acceptor" evidence="3">
    <location>
        <position position="176"/>
    </location>
</feature>
<dbReference type="AlphaFoldDB" id="A0A1I6NS77"/>
<evidence type="ECO:0000256" key="1">
    <source>
        <dbReference type="ARBA" id="ARBA00022723"/>
    </source>
</evidence>
<evidence type="ECO:0000313" key="6">
    <source>
        <dbReference type="Proteomes" id="UP000198660"/>
    </source>
</evidence>
<dbReference type="GO" id="GO:0046872">
    <property type="term" value="F:metal ion binding"/>
    <property type="evidence" value="ECO:0007669"/>
    <property type="project" value="UniProtKB-KW"/>
</dbReference>
<dbReference type="SUPFAM" id="SSF53187">
    <property type="entry name" value="Zn-dependent exopeptidases"/>
    <property type="match status" value="1"/>
</dbReference>
<dbReference type="Pfam" id="PF07687">
    <property type="entry name" value="M20_dimer"/>
    <property type="match status" value="1"/>
</dbReference>
<accession>A0A1I6NS77</accession>
<dbReference type="EMBL" id="FPAA01000001">
    <property type="protein sequence ID" value="SFS30689.1"/>
    <property type="molecule type" value="Genomic_DNA"/>
</dbReference>
<dbReference type="RefSeq" id="WP_091832163.1">
    <property type="nucleotide sequence ID" value="NZ_FPAA01000001.1"/>
</dbReference>
<dbReference type="PIRSF" id="PIRSF037238">
    <property type="entry name" value="Carboxypeptidase_G2"/>
    <property type="match status" value="1"/>
</dbReference>
<evidence type="ECO:0000256" key="3">
    <source>
        <dbReference type="PIRSR" id="PIRSR037238-1"/>
    </source>
</evidence>
<evidence type="ECO:0000256" key="2">
    <source>
        <dbReference type="ARBA" id="ARBA00022801"/>
    </source>
</evidence>
<keyword evidence="6" id="KW-1185">Reference proteome</keyword>